<reference evidence="7 8" key="1">
    <citation type="submission" date="2015-07" db="EMBL/GenBank/DDBJ databases">
        <title>Genome analysis of myxobacterium Chondromyces crocatus Cm c5 reveals a high potential for natural compound synthesis and the genetic basis for the loss of fruiting body formation.</title>
        <authorList>
            <person name="Zaburannyi N."/>
            <person name="Bunk B."/>
            <person name="Maier J."/>
            <person name="Overmann J."/>
            <person name="Mueller R."/>
        </authorList>
    </citation>
    <scope>NUCLEOTIDE SEQUENCE [LARGE SCALE GENOMIC DNA]</scope>
    <source>
        <strain evidence="7 8">Cm c5</strain>
    </source>
</reference>
<keyword evidence="3 6" id="KW-0812">Transmembrane</keyword>
<dbReference type="PANTHER" id="PTHR47089:SF1">
    <property type="entry name" value="GUANOSINE ABC TRANSPORTER PERMEASE PROTEIN NUPP"/>
    <property type="match status" value="1"/>
</dbReference>
<feature type="transmembrane region" description="Helical" evidence="6">
    <location>
        <begin position="142"/>
        <end position="161"/>
    </location>
</feature>
<evidence type="ECO:0000256" key="6">
    <source>
        <dbReference type="SAM" id="Phobius"/>
    </source>
</evidence>
<accession>A0A0K1E764</accession>
<evidence type="ECO:0000313" key="7">
    <source>
        <dbReference type="EMBL" id="AKT36689.1"/>
    </source>
</evidence>
<comment type="subcellular location">
    <subcellularLocation>
        <location evidence="1">Cell membrane</location>
        <topology evidence="1">Multi-pass membrane protein</topology>
    </subcellularLocation>
</comment>
<protein>
    <submittedName>
        <fullName evidence="7">ABC transporter permease</fullName>
    </submittedName>
</protein>
<feature type="transmembrane region" description="Helical" evidence="6">
    <location>
        <begin position="109"/>
        <end position="130"/>
    </location>
</feature>
<dbReference type="KEGG" id="ccro:CMC5_008100"/>
<feature type="transmembrane region" description="Helical" evidence="6">
    <location>
        <begin position="195"/>
        <end position="213"/>
    </location>
</feature>
<evidence type="ECO:0000256" key="2">
    <source>
        <dbReference type="ARBA" id="ARBA00022475"/>
    </source>
</evidence>
<feature type="transmembrane region" description="Helical" evidence="6">
    <location>
        <begin position="55"/>
        <end position="73"/>
    </location>
</feature>
<evidence type="ECO:0000256" key="1">
    <source>
        <dbReference type="ARBA" id="ARBA00004651"/>
    </source>
</evidence>
<evidence type="ECO:0000256" key="3">
    <source>
        <dbReference type="ARBA" id="ARBA00022692"/>
    </source>
</evidence>
<evidence type="ECO:0000256" key="4">
    <source>
        <dbReference type="ARBA" id="ARBA00022989"/>
    </source>
</evidence>
<dbReference type="PANTHER" id="PTHR47089">
    <property type="entry name" value="ABC TRANSPORTER, PERMEASE PROTEIN"/>
    <property type="match status" value="1"/>
</dbReference>
<feature type="transmembrane region" description="Helical" evidence="6">
    <location>
        <begin position="277"/>
        <end position="302"/>
    </location>
</feature>
<organism evidence="7 8">
    <name type="scientific">Chondromyces crocatus</name>
    <dbReference type="NCBI Taxonomy" id="52"/>
    <lineage>
        <taxon>Bacteria</taxon>
        <taxon>Pseudomonadati</taxon>
        <taxon>Myxococcota</taxon>
        <taxon>Polyangia</taxon>
        <taxon>Polyangiales</taxon>
        <taxon>Polyangiaceae</taxon>
        <taxon>Chondromyces</taxon>
    </lineage>
</organism>
<gene>
    <name evidence="7" type="ORF">CMC5_008100</name>
</gene>
<keyword evidence="5 6" id="KW-0472">Membrane</keyword>
<dbReference type="EMBL" id="CP012159">
    <property type="protein sequence ID" value="AKT36689.1"/>
    <property type="molecule type" value="Genomic_DNA"/>
</dbReference>
<keyword evidence="8" id="KW-1185">Reference proteome</keyword>
<dbReference type="AlphaFoldDB" id="A0A0K1E764"/>
<sequence>MHHLGRPLLVPLLSVFTALVAGAGVIAIAGGDPVAAYAGLAEGAFGSTRALSETAVWTTPYLLAGLGIAFAFQGGLFNIGAEGQLALGAVAAAWAGYGLPLLLGAALPAVVHVPLTLVAGASAGALWAAIPGWLKARTGGHEVINTIMLNYIALNAVSYLLNGPLKDPAPGNVIARTPMIAEGARMGVLLEGFRVHWGFPLALALSVLLVWVLRSTTLGFTIRTAGASPDAARCAGMNVPRAVVLSMAISGGLVGLGGAIEVSALNHRHELGFSQGYGFDAIAVALLGRAHPMGVALSALLFGAMRNGATRMQYLTQIPADVISVIQALILLFVAAEVLIRRLYRLRDTTAPVALSQGWGS</sequence>
<dbReference type="OrthoDB" id="9809785at2"/>
<proteinExistence type="predicted"/>
<keyword evidence="4 6" id="KW-1133">Transmembrane helix</keyword>
<dbReference type="GO" id="GO:0022857">
    <property type="term" value="F:transmembrane transporter activity"/>
    <property type="evidence" value="ECO:0007669"/>
    <property type="project" value="InterPro"/>
</dbReference>
<dbReference type="GO" id="GO:0005886">
    <property type="term" value="C:plasma membrane"/>
    <property type="evidence" value="ECO:0007669"/>
    <property type="project" value="UniProtKB-SubCell"/>
</dbReference>
<dbReference type="CDD" id="cd06580">
    <property type="entry name" value="TM_PBP1_transp_TpRbsC_like"/>
    <property type="match status" value="1"/>
</dbReference>
<dbReference type="InterPro" id="IPR001851">
    <property type="entry name" value="ABC_transp_permease"/>
</dbReference>
<evidence type="ECO:0000313" key="8">
    <source>
        <dbReference type="Proteomes" id="UP000067626"/>
    </source>
</evidence>
<feature type="transmembrane region" description="Helical" evidence="6">
    <location>
        <begin position="322"/>
        <end position="340"/>
    </location>
</feature>
<name>A0A0K1E764_CHOCO</name>
<dbReference type="Proteomes" id="UP000067626">
    <property type="component" value="Chromosome"/>
</dbReference>
<feature type="transmembrane region" description="Helical" evidence="6">
    <location>
        <begin position="85"/>
        <end position="103"/>
    </location>
</feature>
<keyword evidence="2" id="KW-1003">Cell membrane</keyword>
<dbReference type="Pfam" id="PF02653">
    <property type="entry name" value="BPD_transp_2"/>
    <property type="match status" value="1"/>
</dbReference>
<dbReference type="STRING" id="52.CMC5_008100"/>
<evidence type="ECO:0000256" key="5">
    <source>
        <dbReference type="ARBA" id="ARBA00023136"/>
    </source>
</evidence>